<organism evidence="1 2">
    <name type="scientific">Porites evermanni</name>
    <dbReference type="NCBI Taxonomy" id="104178"/>
    <lineage>
        <taxon>Eukaryota</taxon>
        <taxon>Metazoa</taxon>
        <taxon>Cnidaria</taxon>
        <taxon>Anthozoa</taxon>
        <taxon>Hexacorallia</taxon>
        <taxon>Scleractinia</taxon>
        <taxon>Fungiina</taxon>
        <taxon>Poritidae</taxon>
        <taxon>Porites</taxon>
    </lineage>
</organism>
<comment type="caution">
    <text evidence="1">The sequence shown here is derived from an EMBL/GenBank/DDBJ whole genome shotgun (WGS) entry which is preliminary data.</text>
</comment>
<gene>
    <name evidence="1" type="ORF">PEVE_00005029</name>
</gene>
<accession>A0ABN8QHG6</accession>
<evidence type="ECO:0000313" key="2">
    <source>
        <dbReference type="Proteomes" id="UP001159427"/>
    </source>
</evidence>
<evidence type="ECO:0000313" key="1">
    <source>
        <dbReference type="EMBL" id="CAH3164659.1"/>
    </source>
</evidence>
<protein>
    <submittedName>
        <fullName evidence="1">Uncharacterized protein</fullName>
    </submittedName>
</protein>
<keyword evidence="2" id="KW-1185">Reference proteome</keyword>
<sequence>KFLKTKSTYYHAKFKFYRNKLNHLIKLSKRSYDNNFSSIHVNQSISKIVWKNCEITDPKAIANAFNNYFANIGGNLASSIPSATKTA</sequence>
<dbReference type="Proteomes" id="UP001159427">
    <property type="component" value="Unassembled WGS sequence"/>
</dbReference>
<dbReference type="EMBL" id="CALNXI010001318">
    <property type="protein sequence ID" value="CAH3164659.1"/>
    <property type="molecule type" value="Genomic_DNA"/>
</dbReference>
<reference evidence="1 2" key="1">
    <citation type="submission" date="2022-05" db="EMBL/GenBank/DDBJ databases">
        <authorList>
            <consortium name="Genoscope - CEA"/>
            <person name="William W."/>
        </authorList>
    </citation>
    <scope>NUCLEOTIDE SEQUENCE [LARGE SCALE GENOMIC DNA]</scope>
</reference>
<name>A0ABN8QHG6_9CNID</name>
<feature type="non-terminal residue" evidence="1">
    <location>
        <position position="1"/>
    </location>
</feature>
<proteinExistence type="predicted"/>
<feature type="non-terminal residue" evidence="1">
    <location>
        <position position="87"/>
    </location>
</feature>